<dbReference type="AlphaFoldDB" id="A0A0K1QCI9"/>
<sequence length="394" mass="43668">MVQTQGAAAAALPIRLGQIARTLESRFLGKDEVIRLLLIAVVAGEHAVLIGPPGTAKSALIRMFARLIHAQYFEYLLTRFTEPNEIFGPVDIAAFREGKYQRRVENMLPTAEVVFLDEVFKSNSAILNALLTLLNERRYTSGGVVMRCPLLSCFGASNEVPTDETLTAIFDRFLLRIRSDNLDAYHFQDLLTKGVQHEIMALTDAPIQPLASAAEIQELHRAFAQRMRFTEEFFSQYKGLVFQIRAEGVSLSDRRVVKLLKLFAASAFLDGRQQPDASDFFVLKHIWNNEDQAAILESIVTPVLEAHYRDHPNARRVGAAGIGIEALAGEIDRVRQVLTGGGGLSDVQLFSQLKALNEIKAALGASPDPRAPELVQRVDQLLEAAFRSGRFAQL</sequence>
<dbReference type="InterPro" id="IPR027417">
    <property type="entry name" value="P-loop_NTPase"/>
</dbReference>
<accession>A0A0K1QCI9</accession>
<dbReference type="PANTHER" id="PTHR32204">
    <property type="entry name" value="ATPASE RAVA"/>
    <property type="match status" value="1"/>
</dbReference>
<feature type="domain" description="AAA+ ATPase" evidence="1">
    <location>
        <begin position="43"/>
        <end position="183"/>
    </location>
</feature>
<dbReference type="PANTHER" id="PTHR32204:SF0">
    <property type="entry name" value="ATPASE RAVA"/>
    <property type="match status" value="1"/>
</dbReference>
<dbReference type="InterPro" id="IPR050513">
    <property type="entry name" value="RavA_ATPases"/>
</dbReference>
<dbReference type="SMART" id="SM00382">
    <property type="entry name" value="AAA"/>
    <property type="match status" value="1"/>
</dbReference>
<dbReference type="Gene3D" id="3.40.50.300">
    <property type="entry name" value="P-loop containing nucleotide triphosphate hydrolases"/>
    <property type="match status" value="1"/>
</dbReference>
<dbReference type="InterPro" id="IPR041538">
    <property type="entry name" value="RavA-like_AAA_lid"/>
</dbReference>
<dbReference type="KEGG" id="llu:AKJ09_09808"/>
<gene>
    <name evidence="2" type="ORF">AKJ09_09808</name>
</gene>
<dbReference type="InterPro" id="IPR003593">
    <property type="entry name" value="AAA+_ATPase"/>
</dbReference>
<name>A0A0K1QCI9_9BACT</name>
<proteinExistence type="predicted"/>
<dbReference type="OrthoDB" id="1814213at2"/>
<dbReference type="Pfam" id="PF20030">
    <property type="entry name" value="bpMoxR"/>
    <property type="match status" value="1"/>
</dbReference>
<dbReference type="RefSeq" id="WP_146653958.1">
    <property type="nucleotide sequence ID" value="NZ_CP012333.1"/>
</dbReference>
<dbReference type="CDD" id="cd00009">
    <property type="entry name" value="AAA"/>
    <property type="match status" value="1"/>
</dbReference>
<dbReference type="EMBL" id="CP012333">
    <property type="protein sequence ID" value="AKV03145.1"/>
    <property type="molecule type" value="Genomic_DNA"/>
</dbReference>
<dbReference type="Pfam" id="PF17868">
    <property type="entry name" value="AAA_lid_8"/>
    <property type="match status" value="1"/>
</dbReference>
<dbReference type="SUPFAM" id="SSF52540">
    <property type="entry name" value="P-loop containing nucleoside triphosphate hydrolases"/>
    <property type="match status" value="1"/>
</dbReference>
<keyword evidence="3" id="KW-1185">Reference proteome</keyword>
<protein>
    <submittedName>
        <fullName evidence="2">Putative 2-component regulator</fullName>
    </submittedName>
</protein>
<evidence type="ECO:0000259" key="1">
    <source>
        <dbReference type="SMART" id="SM00382"/>
    </source>
</evidence>
<evidence type="ECO:0000313" key="2">
    <source>
        <dbReference type="EMBL" id="AKV03145.1"/>
    </source>
</evidence>
<dbReference type="STRING" id="1391654.AKJ09_09808"/>
<organism evidence="2 3">
    <name type="scientific">Labilithrix luteola</name>
    <dbReference type="NCBI Taxonomy" id="1391654"/>
    <lineage>
        <taxon>Bacteria</taxon>
        <taxon>Pseudomonadati</taxon>
        <taxon>Myxococcota</taxon>
        <taxon>Polyangia</taxon>
        <taxon>Polyangiales</taxon>
        <taxon>Labilitrichaceae</taxon>
        <taxon>Labilithrix</taxon>
    </lineage>
</organism>
<reference evidence="2 3" key="1">
    <citation type="submission" date="2015-08" db="EMBL/GenBank/DDBJ databases">
        <authorList>
            <person name="Babu N.S."/>
            <person name="Beckwith C.J."/>
            <person name="Beseler K.G."/>
            <person name="Brison A."/>
            <person name="Carone J.V."/>
            <person name="Caskin T.P."/>
            <person name="Diamond M."/>
            <person name="Durham M.E."/>
            <person name="Foxe J.M."/>
            <person name="Go M."/>
            <person name="Henderson B.A."/>
            <person name="Jones I.B."/>
            <person name="McGettigan J.A."/>
            <person name="Micheletti S.J."/>
            <person name="Nasrallah M.E."/>
            <person name="Ortiz D."/>
            <person name="Piller C.R."/>
            <person name="Privatt S.R."/>
            <person name="Schneider S.L."/>
            <person name="Sharp S."/>
            <person name="Smith T.C."/>
            <person name="Stanton J.D."/>
            <person name="Ullery H.E."/>
            <person name="Wilson R.J."/>
            <person name="Serrano M.G."/>
            <person name="Buck G."/>
            <person name="Lee V."/>
            <person name="Wang Y."/>
            <person name="Carvalho R."/>
            <person name="Voegtly L."/>
            <person name="Shi R."/>
            <person name="Duckworth R."/>
            <person name="Johnson A."/>
            <person name="Loviza R."/>
            <person name="Walstead R."/>
            <person name="Shah Z."/>
            <person name="Kiflezghi M."/>
            <person name="Wade K."/>
            <person name="Ball S.L."/>
            <person name="Bradley K.W."/>
            <person name="Asai D.J."/>
            <person name="Bowman C.A."/>
            <person name="Russell D.A."/>
            <person name="Pope W.H."/>
            <person name="Jacobs-Sera D."/>
            <person name="Hendrix R.W."/>
            <person name="Hatfull G.F."/>
        </authorList>
    </citation>
    <scope>NUCLEOTIDE SEQUENCE [LARGE SCALE GENOMIC DNA]</scope>
    <source>
        <strain evidence="2 3">DSM 27648</strain>
    </source>
</reference>
<dbReference type="InterPro" id="IPR045427">
    <property type="entry name" value="MoxR"/>
</dbReference>
<dbReference type="Proteomes" id="UP000064967">
    <property type="component" value="Chromosome"/>
</dbReference>
<evidence type="ECO:0000313" key="3">
    <source>
        <dbReference type="Proteomes" id="UP000064967"/>
    </source>
</evidence>